<dbReference type="AlphaFoldDB" id="A6GB81"/>
<feature type="region of interest" description="Disordered" evidence="1">
    <location>
        <begin position="14"/>
        <end position="46"/>
    </location>
</feature>
<protein>
    <submittedName>
        <fullName evidence="2">Putative lipoprotein</fullName>
    </submittedName>
</protein>
<evidence type="ECO:0000313" key="3">
    <source>
        <dbReference type="Proteomes" id="UP000005801"/>
    </source>
</evidence>
<evidence type="ECO:0000256" key="1">
    <source>
        <dbReference type="SAM" id="MobiDB-lite"/>
    </source>
</evidence>
<dbReference type="EMBL" id="ABCS01000056">
    <property type="protein sequence ID" value="EDM76878.1"/>
    <property type="molecule type" value="Genomic_DNA"/>
</dbReference>
<organism evidence="2 3">
    <name type="scientific">Plesiocystis pacifica SIR-1</name>
    <dbReference type="NCBI Taxonomy" id="391625"/>
    <lineage>
        <taxon>Bacteria</taxon>
        <taxon>Pseudomonadati</taxon>
        <taxon>Myxococcota</taxon>
        <taxon>Polyangia</taxon>
        <taxon>Nannocystales</taxon>
        <taxon>Nannocystaceae</taxon>
        <taxon>Plesiocystis</taxon>
    </lineage>
</organism>
<keyword evidence="3" id="KW-1185">Reference proteome</keyword>
<keyword evidence="2" id="KW-0449">Lipoprotein</keyword>
<accession>A6GB81</accession>
<name>A6GB81_9BACT</name>
<dbReference type="Proteomes" id="UP000005801">
    <property type="component" value="Unassembled WGS sequence"/>
</dbReference>
<dbReference type="STRING" id="391625.PPSIR1_24669"/>
<feature type="compositionally biased region" description="Acidic residues" evidence="1">
    <location>
        <begin position="20"/>
        <end position="41"/>
    </location>
</feature>
<comment type="caution">
    <text evidence="2">The sequence shown here is derived from an EMBL/GenBank/DDBJ whole genome shotgun (WGS) entry which is preliminary data.</text>
</comment>
<reference evidence="2 3" key="1">
    <citation type="submission" date="2007-06" db="EMBL/GenBank/DDBJ databases">
        <authorList>
            <person name="Shimkets L."/>
            <person name="Ferriera S."/>
            <person name="Johnson J."/>
            <person name="Kravitz S."/>
            <person name="Beeson K."/>
            <person name="Sutton G."/>
            <person name="Rogers Y.-H."/>
            <person name="Friedman R."/>
            <person name="Frazier M."/>
            <person name="Venter J.C."/>
        </authorList>
    </citation>
    <scope>NUCLEOTIDE SEQUENCE [LARGE SCALE GENOMIC DNA]</scope>
    <source>
        <strain evidence="2 3">SIR-1</strain>
    </source>
</reference>
<gene>
    <name evidence="2" type="ORF">PPSIR1_24669</name>
</gene>
<sequence length="271" mass="27956">MLACFAMALACTDPSASEAGGDEAAEDSESSEGAGTDEADDFVPQTDTDAGISNCDIFAQDCPEGEKCTIYASVTEGAWDTNRCVPVVGDNDRDAPCVYHGFAEGTDDCDAQSMCWNLREVDGELVGYCTDFCSGSADDPTCPEGSNEEACEGYGCAVMGNGYMALCLPHCDPLADACPEGTACYWSNLAFVCRETTTNVPTGDPCGFFNDCAPGNACVSGEQLPSCEGSACCAQLCDLQGADGCAVEGTVCTDYFQADPACAAGACVIPE</sequence>
<evidence type="ECO:0000313" key="2">
    <source>
        <dbReference type="EMBL" id="EDM76878.1"/>
    </source>
</evidence>
<proteinExistence type="predicted"/>